<evidence type="ECO:0000256" key="1">
    <source>
        <dbReference type="SAM" id="MobiDB-lite"/>
    </source>
</evidence>
<feature type="region of interest" description="Disordered" evidence="1">
    <location>
        <begin position="1"/>
        <end position="34"/>
    </location>
</feature>
<evidence type="ECO:0000313" key="2">
    <source>
        <dbReference type="EMBL" id="MCI85516.1"/>
    </source>
</evidence>
<reference evidence="2 3" key="1">
    <citation type="journal article" date="2018" name="Front. Plant Sci.">
        <title>Red Clover (Trifolium pratense) and Zigzag Clover (T. medium) - A Picture of Genomic Similarities and Differences.</title>
        <authorList>
            <person name="Dluhosova J."/>
            <person name="Istvanek J."/>
            <person name="Nedelnik J."/>
            <person name="Repkova J."/>
        </authorList>
    </citation>
    <scope>NUCLEOTIDE SEQUENCE [LARGE SCALE GENOMIC DNA]</scope>
    <source>
        <strain evidence="3">cv. 10/8</strain>
        <tissue evidence="2">Leaf</tissue>
    </source>
</reference>
<comment type="caution">
    <text evidence="2">The sequence shown here is derived from an EMBL/GenBank/DDBJ whole genome shotgun (WGS) entry which is preliminary data.</text>
</comment>
<evidence type="ECO:0000313" key="3">
    <source>
        <dbReference type="Proteomes" id="UP000265520"/>
    </source>
</evidence>
<accession>A0A392VB13</accession>
<dbReference type="EMBL" id="LXQA011117344">
    <property type="protein sequence ID" value="MCI85516.1"/>
    <property type="molecule type" value="Genomic_DNA"/>
</dbReference>
<sequence>VHPPLQSNLTPHDVDTGGGGGAMRSFSASPFTPL</sequence>
<organism evidence="2 3">
    <name type="scientific">Trifolium medium</name>
    <dbReference type="NCBI Taxonomy" id="97028"/>
    <lineage>
        <taxon>Eukaryota</taxon>
        <taxon>Viridiplantae</taxon>
        <taxon>Streptophyta</taxon>
        <taxon>Embryophyta</taxon>
        <taxon>Tracheophyta</taxon>
        <taxon>Spermatophyta</taxon>
        <taxon>Magnoliopsida</taxon>
        <taxon>eudicotyledons</taxon>
        <taxon>Gunneridae</taxon>
        <taxon>Pentapetalae</taxon>
        <taxon>rosids</taxon>
        <taxon>fabids</taxon>
        <taxon>Fabales</taxon>
        <taxon>Fabaceae</taxon>
        <taxon>Papilionoideae</taxon>
        <taxon>50 kb inversion clade</taxon>
        <taxon>NPAAA clade</taxon>
        <taxon>Hologalegina</taxon>
        <taxon>IRL clade</taxon>
        <taxon>Trifolieae</taxon>
        <taxon>Trifolium</taxon>
    </lineage>
</organism>
<dbReference type="Proteomes" id="UP000265520">
    <property type="component" value="Unassembled WGS sequence"/>
</dbReference>
<protein>
    <submittedName>
        <fullName evidence="2">Uncharacterized protein</fullName>
    </submittedName>
</protein>
<feature type="compositionally biased region" description="Polar residues" evidence="1">
    <location>
        <begin position="1"/>
        <end position="10"/>
    </location>
</feature>
<feature type="non-terminal residue" evidence="2">
    <location>
        <position position="1"/>
    </location>
</feature>
<dbReference type="AlphaFoldDB" id="A0A392VB13"/>
<keyword evidence="3" id="KW-1185">Reference proteome</keyword>
<name>A0A392VB13_9FABA</name>
<proteinExistence type="predicted"/>